<accession>A0A8D0H5E8</accession>
<comment type="subcellular location">
    <subcellularLocation>
        <location evidence="1">Endomembrane system</location>
    </subcellularLocation>
</comment>
<dbReference type="AlphaFoldDB" id="A0A8D0H5E8"/>
<name>A0A8D0H5E8_SPHPU</name>
<dbReference type="GeneTree" id="ENSGT00940000178724"/>
<keyword evidence="5" id="KW-1133">Transmembrane helix</keyword>
<evidence type="ECO:0000256" key="8">
    <source>
        <dbReference type="ARBA" id="ARBA00023286"/>
    </source>
</evidence>
<evidence type="ECO:0000256" key="3">
    <source>
        <dbReference type="ARBA" id="ARBA00022448"/>
    </source>
</evidence>
<keyword evidence="7" id="KW-0472">Membrane</keyword>
<evidence type="ECO:0000256" key="1">
    <source>
        <dbReference type="ARBA" id="ARBA00004308"/>
    </source>
</evidence>
<dbReference type="Gene3D" id="1.10.287.940">
    <property type="entry name" value="atp-gated p2x4 ion channel"/>
    <property type="match status" value="1"/>
</dbReference>
<evidence type="ECO:0000313" key="11">
    <source>
        <dbReference type="Proteomes" id="UP000694392"/>
    </source>
</evidence>
<sequence length="72" mass="7678">MAGSYFFLFEHDTPQIVLIKSHKVGLIKRVVQLVILAYVIGRKGPSHFVLPSAGGQVQAELGVTVQASVGAC</sequence>
<evidence type="ECO:0000256" key="2">
    <source>
        <dbReference type="ARBA" id="ARBA00009848"/>
    </source>
</evidence>
<keyword evidence="3" id="KW-0813">Transport</keyword>
<evidence type="ECO:0000256" key="7">
    <source>
        <dbReference type="ARBA" id="ARBA00023136"/>
    </source>
</evidence>
<evidence type="ECO:0000313" key="10">
    <source>
        <dbReference type="Ensembl" id="ENSSPUP00000015911.1"/>
    </source>
</evidence>
<dbReference type="Pfam" id="PF00864">
    <property type="entry name" value="P2X_receptor"/>
    <property type="match status" value="1"/>
</dbReference>
<reference evidence="10" key="1">
    <citation type="submission" date="2025-08" db="UniProtKB">
        <authorList>
            <consortium name="Ensembl"/>
        </authorList>
    </citation>
    <scope>IDENTIFICATION</scope>
</reference>
<dbReference type="Proteomes" id="UP000694392">
    <property type="component" value="Unplaced"/>
</dbReference>
<keyword evidence="6" id="KW-0406">Ion transport</keyword>
<dbReference type="Ensembl" id="ENSSPUT00000016961.1">
    <property type="protein sequence ID" value="ENSSPUP00000015911.1"/>
    <property type="gene ID" value="ENSSPUG00000012287.1"/>
</dbReference>
<evidence type="ECO:0000256" key="6">
    <source>
        <dbReference type="ARBA" id="ARBA00023065"/>
    </source>
</evidence>
<reference evidence="10" key="2">
    <citation type="submission" date="2025-09" db="UniProtKB">
        <authorList>
            <consortium name="Ensembl"/>
        </authorList>
    </citation>
    <scope>IDENTIFICATION</scope>
</reference>
<keyword evidence="4" id="KW-0812">Transmembrane</keyword>
<protein>
    <submittedName>
        <fullName evidence="10">Uncharacterized protein</fullName>
    </submittedName>
</protein>
<evidence type="ECO:0000256" key="9">
    <source>
        <dbReference type="ARBA" id="ARBA00023303"/>
    </source>
</evidence>
<proteinExistence type="inferred from homology"/>
<organism evidence="10 11">
    <name type="scientific">Sphenodon punctatus</name>
    <name type="common">Tuatara</name>
    <name type="synonym">Hatteria punctata</name>
    <dbReference type="NCBI Taxonomy" id="8508"/>
    <lineage>
        <taxon>Eukaryota</taxon>
        <taxon>Metazoa</taxon>
        <taxon>Chordata</taxon>
        <taxon>Craniata</taxon>
        <taxon>Vertebrata</taxon>
        <taxon>Euteleostomi</taxon>
        <taxon>Lepidosauria</taxon>
        <taxon>Sphenodontia</taxon>
        <taxon>Sphenodontidae</taxon>
        <taxon>Sphenodon</taxon>
    </lineage>
</organism>
<dbReference type="InterPro" id="IPR059116">
    <property type="entry name" value="P2X_receptor"/>
</dbReference>
<comment type="similarity">
    <text evidence="2">Belongs to the P2X receptor family.</text>
</comment>
<evidence type="ECO:0000256" key="4">
    <source>
        <dbReference type="ARBA" id="ARBA00022692"/>
    </source>
</evidence>
<keyword evidence="8" id="KW-1071">Ligand-gated ion channel</keyword>
<keyword evidence="9" id="KW-0407">Ion channel</keyword>
<evidence type="ECO:0000256" key="5">
    <source>
        <dbReference type="ARBA" id="ARBA00022989"/>
    </source>
</evidence>
<keyword evidence="11" id="KW-1185">Reference proteome</keyword>